<reference evidence="2 3" key="1">
    <citation type="submission" date="2024-09" db="EMBL/GenBank/DDBJ databases">
        <authorList>
            <person name="Sun Q."/>
            <person name="Mori K."/>
        </authorList>
    </citation>
    <scope>NUCLEOTIDE SEQUENCE [LARGE SCALE GENOMIC DNA]</scope>
    <source>
        <strain evidence="2 3">NCAIM B.02621</strain>
    </source>
</reference>
<comment type="caution">
    <text evidence="2">The sequence shown here is derived from an EMBL/GenBank/DDBJ whole genome shotgun (WGS) entry which is preliminary data.</text>
</comment>
<dbReference type="GO" id="GO:0008168">
    <property type="term" value="F:methyltransferase activity"/>
    <property type="evidence" value="ECO:0007669"/>
    <property type="project" value="UniProtKB-KW"/>
</dbReference>
<evidence type="ECO:0000313" key="3">
    <source>
        <dbReference type="Proteomes" id="UP001589906"/>
    </source>
</evidence>
<proteinExistence type="predicted"/>
<name>A0ABV6R4X7_9CAUL</name>
<dbReference type="GO" id="GO:0032259">
    <property type="term" value="P:methylation"/>
    <property type="evidence" value="ECO:0007669"/>
    <property type="project" value="UniProtKB-KW"/>
</dbReference>
<keyword evidence="2" id="KW-0808">Transferase</keyword>
<dbReference type="PROSITE" id="PS51257">
    <property type="entry name" value="PROKAR_LIPOPROTEIN"/>
    <property type="match status" value="1"/>
</dbReference>
<protein>
    <submittedName>
        <fullName evidence="2">Methyltransferase type 11</fullName>
    </submittedName>
</protein>
<keyword evidence="2" id="KW-0489">Methyltransferase</keyword>
<sequence>MRRPVVIAAACVAVLALGACDDRTVRITKRSEDSPNAGVLKVVQTLTCPETIGALTRKSVSSDEGQICTYAGPRGAEVALHLVSLDGASPEETLEAFETRLHQLMPEASSRVAPIAPAADAPTPPTPPESPGARDDERVDIRLPGLSISTVGENAEVRMPGVSVSSQEGGSRVAVAGVRVHSAEGGGQSVTLGGGDGQVSIQSRDDVSEVRVHAGGHATRTTYILSDSEPSSLGWRSVGYEARGPQGGPLIIATVKSKDREGDSVFDDAKDLVTLNVGE</sequence>
<evidence type="ECO:0000313" key="2">
    <source>
        <dbReference type="EMBL" id="MFC0634219.1"/>
    </source>
</evidence>
<organism evidence="2 3">
    <name type="scientific">Brevundimonas balnearis</name>
    <dbReference type="NCBI Taxonomy" id="1572858"/>
    <lineage>
        <taxon>Bacteria</taxon>
        <taxon>Pseudomonadati</taxon>
        <taxon>Pseudomonadota</taxon>
        <taxon>Alphaproteobacteria</taxon>
        <taxon>Caulobacterales</taxon>
        <taxon>Caulobacteraceae</taxon>
        <taxon>Brevundimonas</taxon>
    </lineage>
</organism>
<gene>
    <name evidence="2" type="ORF">ACFFGE_10060</name>
</gene>
<evidence type="ECO:0000256" key="1">
    <source>
        <dbReference type="SAM" id="MobiDB-lite"/>
    </source>
</evidence>
<feature type="region of interest" description="Disordered" evidence="1">
    <location>
        <begin position="116"/>
        <end position="136"/>
    </location>
</feature>
<keyword evidence="3" id="KW-1185">Reference proteome</keyword>
<accession>A0ABV6R4X7</accession>
<dbReference type="EMBL" id="JBHLSW010000007">
    <property type="protein sequence ID" value="MFC0634219.1"/>
    <property type="molecule type" value="Genomic_DNA"/>
</dbReference>
<dbReference type="Proteomes" id="UP001589906">
    <property type="component" value="Unassembled WGS sequence"/>
</dbReference>
<dbReference type="RefSeq" id="WP_376836237.1">
    <property type="nucleotide sequence ID" value="NZ_JBHLSW010000007.1"/>
</dbReference>